<protein>
    <submittedName>
        <fullName evidence="4">Polysaccharide deacetylase family protein</fullName>
        <ecNumber evidence="4">3.-.-.-</ecNumber>
    </submittedName>
</protein>
<dbReference type="GO" id="GO:0016787">
    <property type="term" value="F:hydrolase activity"/>
    <property type="evidence" value="ECO:0007669"/>
    <property type="project" value="UniProtKB-KW"/>
</dbReference>
<sequence>MGLICFSLFIILALILIAVLKITPSSSTPKSEQLIEQSYPTLKKQVQTIDNQTKTYFLPDNDLIENQATRLIHNSKETDVTYYLTSKDNQTFWVNTLYVVSKNSQNLDTDSKIVAQFNSTKDNTKVLKLSDIIKSDDKSQAAFKLALTRYVFEATNVTSEQFIPLKNQLQSISLDTTDFSFNQNQLDFSLPDTISTVKKVSLAIDTINYLLNSDYQIADKSQNQTPKKVVALTFDDGPRPGSTDSILSTLNQFDIKATFFMLGQNAKRHPDLVKKVKENGHAIGSHSYNHPMLTKLKPDELIKQINQTGQAIYEAAHIYPTLFRPPYGARNQVVDQTILKPLIEWNIDSEDWKKPGTETLLKTIQQNVRSGSIILMHDIHQTTADALPTVINYLKNAGYEFVSIDQLYQHQLYPLTNYYSQHDAR</sequence>
<dbReference type="EMBL" id="JAWMWG010000001">
    <property type="protein sequence ID" value="MEJ6347802.1"/>
    <property type="molecule type" value="Genomic_DNA"/>
</dbReference>
<dbReference type="PANTHER" id="PTHR10587">
    <property type="entry name" value="GLYCOSYL TRANSFERASE-RELATED"/>
    <property type="match status" value="1"/>
</dbReference>
<evidence type="ECO:0000256" key="2">
    <source>
        <dbReference type="ARBA" id="ARBA00022801"/>
    </source>
</evidence>
<dbReference type="RefSeq" id="WP_339968325.1">
    <property type="nucleotide sequence ID" value="NZ_JAWMWG010000001.1"/>
</dbReference>
<keyword evidence="2 4" id="KW-0378">Hydrolase</keyword>
<reference evidence="4 5" key="1">
    <citation type="submission" date="2023-10" db="EMBL/GenBank/DDBJ databases">
        <title>Holzapfeliella saturejae sp. nov. isolated from Satureja montana flowers.</title>
        <authorList>
            <person name="Alcantara C."/>
            <person name="Zuniga M."/>
            <person name="Landete J.M."/>
            <person name="Monedero V."/>
        </authorList>
    </citation>
    <scope>NUCLEOTIDE SEQUENCE [LARGE SCALE GENOMIC DNA]</scope>
    <source>
        <strain evidence="4 5">He02</strain>
    </source>
</reference>
<dbReference type="InterPro" id="IPR002509">
    <property type="entry name" value="NODB_dom"/>
</dbReference>
<evidence type="ECO:0000313" key="4">
    <source>
        <dbReference type="EMBL" id="MEJ6347802.1"/>
    </source>
</evidence>
<dbReference type="Pfam" id="PF01522">
    <property type="entry name" value="Polysacc_deac_1"/>
    <property type="match status" value="1"/>
</dbReference>
<name>A0ABU8SEK8_9LACO</name>
<accession>A0ABU8SEK8</accession>
<gene>
    <name evidence="4" type="ORF">R4Y45_00810</name>
</gene>
<feature type="domain" description="NodB homology" evidence="3">
    <location>
        <begin position="228"/>
        <end position="402"/>
    </location>
</feature>
<dbReference type="Proteomes" id="UP001377804">
    <property type="component" value="Unassembled WGS sequence"/>
</dbReference>
<comment type="caution">
    <text evidence="4">The sequence shown here is derived from an EMBL/GenBank/DDBJ whole genome shotgun (WGS) entry which is preliminary data.</text>
</comment>
<organism evidence="4 5">
    <name type="scientific">Holzapfeliella saturejae</name>
    <dbReference type="NCBI Taxonomy" id="3082953"/>
    <lineage>
        <taxon>Bacteria</taxon>
        <taxon>Bacillati</taxon>
        <taxon>Bacillota</taxon>
        <taxon>Bacilli</taxon>
        <taxon>Lactobacillales</taxon>
        <taxon>Lactobacillaceae</taxon>
        <taxon>Holzapfeliella</taxon>
    </lineage>
</organism>
<dbReference type="InterPro" id="IPR011330">
    <property type="entry name" value="Glyco_hydro/deAcase_b/a-brl"/>
</dbReference>
<dbReference type="InterPro" id="IPR050248">
    <property type="entry name" value="Polysacc_deacetylase_ArnD"/>
</dbReference>
<evidence type="ECO:0000259" key="3">
    <source>
        <dbReference type="PROSITE" id="PS51677"/>
    </source>
</evidence>
<proteinExistence type="predicted"/>
<dbReference type="PANTHER" id="PTHR10587:SF133">
    <property type="entry name" value="CHITIN DEACETYLASE 1-RELATED"/>
    <property type="match status" value="1"/>
</dbReference>
<dbReference type="EC" id="3.-.-.-" evidence="4"/>
<keyword evidence="5" id="KW-1185">Reference proteome</keyword>
<evidence type="ECO:0000313" key="5">
    <source>
        <dbReference type="Proteomes" id="UP001377804"/>
    </source>
</evidence>
<dbReference type="CDD" id="cd10917">
    <property type="entry name" value="CE4_NodB_like_6s_7s"/>
    <property type="match status" value="1"/>
</dbReference>
<dbReference type="SUPFAM" id="SSF88713">
    <property type="entry name" value="Glycoside hydrolase/deacetylase"/>
    <property type="match status" value="1"/>
</dbReference>
<dbReference type="PROSITE" id="PS51677">
    <property type="entry name" value="NODB"/>
    <property type="match status" value="1"/>
</dbReference>
<dbReference type="Gene3D" id="3.20.20.370">
    <property type="entry name" value="Glycoside hydrolase/deacetylase"/>
    <property type="match status" value="1"/>
</dbReference>
<evidence type="ECO:0000256" key="1">
    <source>
        <dbReference type="ARBA" id="ARBA00022723"/>
    </source>
</evidence>
<keyword evidence="1" id="KW-0479">Metal-binding</keyword>